<dbReference type="Proteomes" id="UP000233256">
    <property type="component" value="Unassembled WGS sequence"/>
</dbReference>
<comment type="caution">
    <text evidence="1">The sequence shown here is derived from an EMBL/GenBank/DDBJ whole genome shotgun (WGS) entry which is preliminary data.</text>
</comment>
<proteinExistence type="predicted"/>
<evidence type="ECO:0000313" key="1">
    <source>
        <dbReference type="EMBL" id="PKK88926.1"/>
    </source>
</evidence>
<dbReference type="EMBL" id="PGXC01000030">
    <property type="protein sequence ID" value="PKK88926.1"/>
    <property type="molecule type" value="Genomic_DNA"/>
</dbReference>
<reference evidence="1 2" key="1">
    <citation type="journal article" date="2017" name="ISME J.">
        <title>Potential for microbial H2 and metal transformations associated with novel bacteria and archaea in deep terrestrial subsurface sediments.</title>
        <authorList>
            <person name="Hernsdorf A.W."/>
            <person name="Amano Y."/>
            <person name="Miyakawa K."/>
            <person name="Ise K."/>
            <person name="Suzuki Y."/>
            <person name="Anantharaman K."/>
            <person name="Probst A."/>
            <person name="Burstein D."/>
            <person name="Thomas B.C."/>
            <person name="Banfield J.F."/>
        </authorList>
    </citation>
    <scope>NUCLEOTIDE SEQUENCE [LARGE SCALE GENOMIC DNA]</scope>
    <source>
        <strain evidence="1">HGW-Wallbacteria-1</strain>
    </source>
</reference>
<accession>A0A2N1PKS2</accession>
<protein>
    <submittedName>
        <fullName evidence="1">Uncharacterized protein</fullName>
    </submittedName>
</protein>
<organism evidence="1 2">
    <name type="scientific">Candidatus Wallbacteria bacterium HGW-Wallbacteria-1</name>
    <dbReference type="NCBI Taxonomy" id="2013854"/>
    <lineage>
        <taxon>Bacteria</taxon>
        <taxon>Candidatus Walliibacteriota</taxon>
    </lineage>
</organism>
<dbReference type="AlphaFoldDB" id="A0A2N1PKS2"/>
<name>A0A2N1PKS2_9BACT</name>
<gene>
    <name evidence="1" type="ORF">CVV64_16535</name>
</gene>
<sequence>MLNIPDLAIPECRSPWRDDPELCPPDGFTFREAMNWFFTDSTDHAIRFFADDLSTSIPQIHSRVKKLLRDNPGGPALCDRLTAMMHDMSIMDAASRLSAIEGSSIFTRMSRIDEAAELRERVRGHQASIFMASYFLWYLYGFEPPGVPSPWRDQPSLPSVADLDPYKNMGMRISITARKTADGLNDALRELLHSTAPGMVPESYEDAWQKEMDSEYFGMTSLPRHSIESLARGYLMACVNHAIRPPENSRQAIPAMGEDPAGAVVQAFLEELSRHFRGSLAHRTLLTSWRRLDPPPASAQPPGDLAFRFTAEMQKALARNGRMPGDEIFLAQAAHHAMARVSVVLEKSSI</sequence>
<evidence type="ECO:0000313" key="2">
    <source>
        <dbReference type="Proteomes" id="UP000233256"/>
    </source>
</evidence>